<dbReference type="RefSeq" id="WP_131278996.1">
    <property type="nucleotide sequence ID" value="NZ_JBHSLR010000009.1"/>
</dbReference>
<proteinExistence type="predicted"/>
<evidence type="ECO:0000313" key="1">
    <source>
        <dbReference type="EMBL" id="TBW23628.1"/>
    </source>
</evidence>
<comment type="caution">
    <text evidence="1">The sequence shown here is derived from an EMBL/GenBank/DDBJ whole genome shotgun (WGS) entry which is preliminary data.</text>
</comment>
<keyword evidence="2" id="KW-1185">Reference proteome</keyword>
<gene>
    <name evidence="1" type="ORF">EZJ44_00345</name>
</gene>
<dbReference type="NCBIfam" id="TIGR03089">
    <property type="entry name" value="TIGR03089 family protein"/>
    <property type="match status" value="1"/>
</dbReference>
<dbReference type="EMBL" id="SJDT01000001">
    <property type="protein sequence ID" value="TBW23628.1"/>
    <property type="molecule type" value="Genomic_DNA"/>
</dbReference>
<name>A0A4Q9V230_9ACTO</name>
<dbReference type="OrthoDB" id="3396763at2"/>
<evidence type="ECO:0000313" key="2">
    <source>
        <dbReference type="Proteomes" id="UP000293036"/>
    </source>
</evidence>
<dbReference type="InterPro" id="IPR017523">
    <property type="entry name" value="Rv3268"/>
</dbReference>
<protein>
    <recommendedName>
        <fullName evidence="3">TIGR03089 family protein</fullName>
    </recommendedName>
</protein>
<sequence>MSVVRSHAPHSSSIYGNMEGMHTPLELYRTLVTSGTTPALIWYGEISRIELSGKVCANHIAKIANFLSEECEVVPTTPVLLDLPAHWKTVLWSVSALVCGAHVRFIGNFSDDERRRTLRETGRDAVVVTSDPHRVAQDYDGDFLIALNLSDLALSWDGADLPTQVYDGAAEVLGYADALLVDADSGESNFRELMCESECSPDAHENSQHLMENILTSPNESAKAALISDPAAQHALYASYLSWEQQGTLVVVARQGADLATIAREEKAQILNF</sequence>
<dbReference type="AlphaFoldDB" id="A0A4Q9V230"/>
<organism evidence="1 2">
    <name type="scientific">Arcanobacterium bovis</name>
    <dbReference type="NCBI Taxonomy" id="2529275"/>
    <lineage>
        <taxon>Bacteria</taxon>
        <taxon>Bacillati</taxon>
        <taxon>Actinomycetota</taxon>
        <taxon>Actinomycetes</taxon>
        <taxon>Actinomycetales</taxon>
        <taxon>Actinomycetaceae</taxon>
        <taxon>Arcanobacterium</taxon>
    </lineage>
</organism>
<accession>A0A4Q9V230</accession>
<dbReference type="Proteomes" id="UP000293036">
    <property type="component" value="Unassembled WGS sequence"/>
</dbReference>
<evidence type="ECO:0008006" key="3">
    <source>
        <dbReference type="Google" id="ProtNLM"/>
    </source>
</evidence>
<reference evidence="1 2" key="1">
    <citation type="submission" date="2019-02" db="EMBL/GenBank/DDBJ databases">
        <title>Arcanobacterium bovis sp. nov., isolated from the milk of a cow with mastitis.</title>
        <authorList>
            <person name="Sammra O."/>
            <person name="Foster G."/>
            <person name="Hassan A."/>
            <person name="Alssahen M."/>
            <person name="Laemmler C."/>
            <person name="Borowiak M."/>
            <person name="Malorny B."/>
            <person name="Abdulmawjood A."/>
        </authorList>
    </citation>
    <scope>NUCLEOTIDE SEQUENCE [LARGE SCALE GENOMIC DNA]</scope>
    <source>
        <strain evidence="1 2">C605018/01/1</strain>
    </source>
</reference>